<name>A0A4S4LEY0_9AGAM</name>
<dbReference type="InterPro" id="IPR006683">
    <property type="entry name" value="Thioestr_dom"/>
</dbReference>
<organism evidence="3 4">
    <name type="scientific">Phellinidium pouzarii</name>
    <dbReference type="NCBI Taxonomy" id="167371"/>
    <lineage>
        <taxon>Eukaryota</taxon>
        <taxon>Fungi</taxon>
        <taxon>Dikarya</taxon>
        <taxon>Basidiomycota</taxon>
        <taxon>Agaricomycotina</taxon>
        <taxon>Agaricomycetes</taxon>
        <taxon>Hymenochaetales</taxon>
        <taxon>Hymenochaetaceae</taxon>
        <taxon>Phellinidium</taxon>
    </lineage>
</organism>
<evidence type="ECO:0000256" key="1">
    <source>
        <dbReference type="SAM" id="MobiDB-lite"/>
    </source>
</evidence>
<evidence type="ECO:0000259" key="2">
    <source>
        <dbReference type="Pfam" id="PF03061"/>
    </source>
</evidence>
<reference evidence="3 4" key="1">
    <citation type="submission" date="2019-02" db="EMBL/GenBank/DDBJ databases">
        <title>Genome sequencing of the rare red list fungi Phellinidium pouzarii.</title>
        <authorList>
            <person name="Buettner E."/>
            <person name="Kellner H."/>
        </authorList>
    </citation>
    <scope>NUCLEOTIDE SEQUENCE [LARGE SCALE GENOMIC DNA]</scope>
    <source>
        <strain evidence="3 4">DSM 108285</strain>
    </source>
</reference>
<dbReference type="Pfam" id="PF03061">
    <property type="entry name" value="4HBT"/>
    <property type="match status" value="1"/>
</dbReference>
<dbReference type="PANTHER" id="PTHR47260:SF1">
    <property type="entry name" value="UPF0644 PROTEIN PB2B4.06"/>
    <property type="match status" value="1"/>
</dbReference>
<feature type="region of interest" description="Disordered" evidence="1">
    <location>
        <begin position="297"/>
        <end position="318"/>
    </location>
</feature>
<evidence type="ECO:0000313" key="4">
    <source>
        <dbReference type="Proteomes" id="UP000308199"/>
    </source>
</evidence>
<dbReference type="PANTHER" id="PTHR47260">
    <property type="entry name" value="UPF0644 PROTEIN PB2B4.06"/>
    <property type="match status" value="1"/>
</dbReference>
<dbReference type="AlphaFoldDB" id="A0A4S4LEY0"/>
<evidence type="ECO:0000313" key="3">
    <source>
        <dbReference type="EMBL" id="THH10436.1"/>
    </source>
</evidence>
<feature type="domain" description="Thioesterase" evidence="2">
    <location>
        <begin position="190"/>
        <end position="258"/>
    </location>
</feature>
<keyword evidence="4" id="KW-1185">Reference proteome</keyword>
<dbReference type="OrthoDB" id="506431at2759"/>
<gene>
    <name evidence="3" type="ORF">EW145_g1331</name>
</gene>
<feature type="region of interest" description="Disordered" evidence="1">
    <location>
        <begin position="24"/>
        <end position="55"/>
    </location>
</feature>
<feature type="compositionally biased region" description="Basic residues" evidence="1">
    <location>
        <begin position="32"/>
        <end position="44"/>
    </location>
</feature>
<dbReference type="SUPFAM" id="SSF54637">
    <property type="entry name" value="Thioesterase/thiol ester dehydrase-isomerase"/>
    <property type="match status" value="1"/>
</dbReference>
<protein>
    <recommendedName>
        <fullName evidence="2">Thioesterase domain-containing protein</fullName>
    </recommendedName>
</protein>
<comment type="caution">
    <text evidence="3">The sequence shown here is derived from an EMBL/GenBank/DDBJ whole genome shotgun (WGS) entry which is preliminary data.</text>
</comment>
<dbReference type="InterPro" id="IPR052061">
    <property type="entry name" value="PTE-AB_protein"/>
</dbReference>
<dbReference type="EMBL" id="SGPK01000036">
    <property type="protein sequence ID" value="THH10436.1"/>
    <property type="molecule type" value="Genomic_DNA"/>
</dbReference>
<dbReference type="Gene3D" id="3.10.129.10">
    <property type="entry name" value="Hotdog Thioesterase"/>
    <property type="match status" value="1"/>
</dbReference>
<accession>A0A4S4LEY0</accession>
<dbReference type="Proteomes" id="UP000308199">
    <property type="component" value="Unassembled WGS sequence"/>
</dbReference>
<proteinExistence type="predicted"/>
<sequence length="318" mass="33655">MNSLRCFSNLKCFPRSSVRPRQSISSLNLCRQQRHSSSSHRHTAPGHAGTTSGRVKNSHALTAALTASCAAFAVGALYPPDVATLLSPRPAPGPLNPADPAAQAYVEALEDTLQHLPLLTRLRAAPDAGEWYETRPYVNVPEAQRANSLTAGALHGPGKLALPPLLRAKNDESESIAIIHLGRGMCGHDGIVHGGLIATVLDESLGRLSILNMPDKVAVTATLTVDYKAPTRADQFVVIRCRLSELKGRKAFVEGSVEGMDGNILATAKALFIQPKYAKLLNTKLIRRALGEPPVVGAAASGGDPAPVPADPMLDNKS</sequence>
<dbReference type="InterPro" id="IPR029069">
    <property type="entry name" value="HotDog_dom_sf"/>
</dbReference>
<dbReference type="CDD" id="cd03443">
    <property type="entry name" value="PaaI_thioesterase"/>
    <property type="match status" value="1"/>
</dbReference>